<evidence type="ECO:0000256" key="6">
    <source>
        <dbReference type="ARBA" id="ARBA00022857"/>
    </source>
</evidence>
<protein>
    <submittedName>
        <fullName evidence="9">tRNA dihydrouridine synthase DusB</fullName>
    </submittedName>
</protein>
<dbReference type="GO" id="GO:0017150">
    <property type="term" value="F:tRNA dihydrouridine synthase activity"/>
    <property type="evidence" value="ECO:0007669"/>
    <property type="project" value="InterPro"/>
</dbReference>
<reference evidence="9 10" key="1">
    <citation type="submission" date="2020-10" db="EMBL/GenBank/DDBJ databases">
        <title>Degradation of 1,4-Dioxane by Xanthobacter sp. YN2, via a Novel Group-2 Soluble Di-Iron Monooxygenase.</title>
        <authorList>
            <person name="Ma F."/>
            <person name="Wang Y."/>
            <person name="Yang J."/>
            <person name="Guo H."/>
            <person name="Su D."/>
            <person name="Yu L."/>
        </authorList>
    </citation>
    <scope>NUCLEOTIDE SEQUENCE [LARGE SCALE GENOMIC DNA]</scope>
    <source>
        <strain evidence="9 10">YN2</strain>
    </source>
</reference>
<dbReference type="InterPro" id="IPR018517">
    <property type="entry name" value="tRNA_hU_synthase_CS"/>
</dbReference>
<dbReference type="EMBL" id="CP063362">
    <property type="protein sequence ID" value="QRG05194.1"/>
    <property type="molecule type" value="Genomic_DNA"/>
</dbReference>
<dbReference type="SUPFAM" id="SSF51395">
    <property type="entry name" value="FMN-linked oxidoreductases"/>
    <property type="match status" value="1"/>
</dbReference>
<proteinExistence type="inferred from homology"/>
<keyword evidence="10" id="KW-1185">Reference proteome</keyword>
<dbReference type="NCBIfam" id="TIGR00737">
    <property type="entry name" value="nifR3_yhdG"/>
    <property type="match status" value="1"/>
</dbReference>
<dbReference type="PANTHER" id="PTHR45846:SF1">
    <property type="entry name" value="TRNA-DIHYDROURIDINE(47) SYNTHASE [NAD(P)(+)]-LIKE"/>
    <property type="match status" value="1"/>
</dbReference>
<dbReference type="Gene3D" id="3.20.20.70">
    <property type="entry name" value="Aldolase class I"/>
    <property type="match status" value="1"/>
</dbReference>
<dbReference type="Pfam" id="PF01207">
    <property type="entry name" value="Dus"/>
    <property type="match status" value="1"/>
</dbReference>
<evidence type="ECO:0000313" key="9">
    <source>
        <dbReference type="EMBL" id="QRG05194.1"/>
    </source>
</evidence>
<dbReference type="AlphaFoldDB" id="A0A974PL52"/>
<keyword evidence="4" id="KW-0288">FMN</keyword>
<dbReference type="Proteomes" id="UP000596427">
    <property type="component" value="Chromosome"/>
</dbReference>
<evidence type="ECO:0000256" key="2">
    <source>
        <dbReference type="ARBA" id="ARBA00009542"/>
    </source>
</evidence>
<keyword evidence="7" id="KW-0560">Oxidoreductase</keyword>
<comment type="cofactor">
    <cofactor evidence="1">
        <name>FMN</name>
        <dbReference type="ChEBI" id="CHEBI:58210"/>
    </cofactor>
</comment>
<evidence type="ECO:0000256" key="3">
    <source>
        <dbReference type="ARBA" id="ARBA00022630"/>
    </source>
</evidence>
<keyword evidence="3" id="KW-0285">Flavoprotein</keyword>
<dbReference type="PANTHER" id="PTHR45846">
    <property type="entry name" value="TRNA-DIHYDROURIDINE(47) SYNTHASE [NAD(P)(+)]-LIKE"/>
    <property type="match status" value="1"/>
</dbReference>
<name>A0A974PL52_9HYPH</name>
<dbReference type="InterPro" id="IPR004652">
    <property type="entry name" value="DusB-like"/>
</dbReference>
<dbReference type="InterPro" id="IPR013785">
    <property type="entry name" value="Aldolase_TIM"/>
</dbReference>
<dbReference type="GO" id="GO:0003723">
    <property type="term" value="F:RNA binding"/>
    <property type="evidence" value="ECO:0007669"/>
    <property type="project" value="TreeGrafter"/>
</dbReference>
<comment type="similarity">
    <text evidence="2">Belongs to the Dus family.</text>
</comment>
<keyword evidence="6" id="KW-0521">NADP</keyword>
<dbReference type="PROSITE" id="PS01136">
    <property type="entry name" value="UPF0034"/>
    <property type="match status" value="1"/>
</dbReference>
<evidence type="ECO:0000259" key="8">
    <source>
        <dbReference type="Pfam" id="PF01207"/>
    </source>
</evidence>
<dbReference type="InterPro" id="IPR035587">
    <property type="entry name" value="DUS-like_FMN-bd"/>
</dbReference>
<keyword evidence="5" id="KW-0819">tRNA processing</keyword>
<evidence type="ECO:0000256" key="7">
    <source>
        <dbReference type="ARBA" id="ARBA00023002"/>
    </source>
</evidence>
<sequence>MHRLQLRVGVGRRRVTSSCCAALPRRLPLRGSCNCLRCRQNTAGLISVQETVPFSIPALRVGAVALPNAVILAPMAGITDAPVRRMAVRYGAGLVISEMVASEALLEGHPEMTLRAQGEGVPFHAVQIAGNDPRLMGEAARMAEAAGAGLIDINMGCPAKRVTTGAAGAALLRDLPLAWAIFEAVRAAVSVPVTVKTRLGWDESQPTAVALARMAQESGLAMVTVHGRTRCHFYTGRADWPSIRTVKAAVAIPVVANGDVVAAADGAAILAASGADGVMIGRGAQGRPWFPGRVAQALAGQCGAEDPPLDEQRDVLLELYDGWLSLYGTALGVRQARKHVGWALDAAAGGEGEAHGAFVARWRKRLLVLDDPGGVRAGICAAYDELMWRAAA</sequence>
<feature type="domain" description="DUS-like FMN-binding" evidence="8">
    <location>
        <begin position="71"/>
        <end position="346"/>
    </location>
</feature>
<dbReference type="GO" id="GO:0050660">
    <property type="term" value="F:flavin adenine dinucleotide binding"/>
    <property type="evidence" value="ECO:0007669"/>
    <property type="project" value="InterPro"/>
</dbReference>
<accession>A0A974PL52</accession>
<evidence type="ECO:0000256" key="5">
    <source>
        <dbReference type="ARBA" id="ARBA00022694"/>
    </source>
</evidence>
<evidence type="ECO:0000256" key="4">
    <source>
        <dbReference type="ARBA" id="ARBA00022643"/>
    </source>
</evidence>
<dbReference type="KEGG" id="xdi:EZH22_19015"/>
<organism evidence="9 10">
    <name type="scientific">Xanthobacter dioxanivorans</name>
    <dbReference type="NCBI Taxonomy" id="2528964"/>
    <lineage>
        <taxon>Bacteria</taxon>
        <taxon>Pseudomonadati</taxon>
        <taxon>Pseudomonadota</taxon>
        <taxon>Alphaproteobacteria</taxon>
        <taxon>Hyphomicrobiales</taxon>
        <taxon>Xanthobacteraceae</taxon>
        <taxon>Xanthobacter</taxon>
    </lineage>
</organism>
<gene>
    <name evidence="9" type="primary">dusB</name>
    <name evidence="9" type="ORF">EZH22_19015</name>
</gene>
<evidence type="ECO:0000256" key="1">
    <source>
        <dbReference type="ARBA" id="ARBA00001917"/>
    </source>
</evidence>
<dbReference type="CDD" id="cd02801">
    <property type="entry name" value="DUS_like_FMN"/>
    <property type="match status" value="1"/>
</dbReference>
<evidence type="ECO:0000313" key="10">
    <source>
        <dbReference type="Proteomes" id="UP000596427"/>
    </source>
</evidence>